<dbReference type="PANTHER" id="PTHR43313:SF36">
    <property type="entry name" value="D-BETA-HYDROXYBUTYRATE DEHYDROGENASE, MITOCHONDRIAL"/>
    <property type="match status" value="1"/>
</dbReference>
<dbReference type="Proteomes" id="UP000887568">
    <property type="component" value="Unplaced"/>
</dbReference>
<sequence>MGSLVLFIYLFVVYLLPCTLWVRLIAAVPAVALLLLTWLGPPEKRLGSAGKAVVVTGCDTGIGNALARYLDKLGYRVFAGCLYADGEGATELRGQCSDRLHVLQMDVTDAHQVSSAAAQVHKIVRDNSESLWGVVNNAAVNGLGELEWISLDQFKWVTEVNLWGSIRVIQAFLPLIRRSKGRVVNMSSISGRMSFPCNSPYCLTKYAVEAMSDSLRHEMYKWDVKVVLVEPANFAGATNFFKKENIEKILRGVWSKMSDSLKEEYGTEYFDYVLQSMCSWSGQGSSDLQPVLTAVEDALTVQQPRERYVAAPFAVQYILHMLFALPTSWVDMGFTFMCGRSSLPQAKKEPESHPEAPSTTTSSSASPLTPDENDNIINVNGSAANGNLGQ</sequence>
<dbReference type="RefSeq" id="XP_038066175.1">
    <property type="nucleotide sequence ID" value="XM_038210247.1"/>
</dbReference>
<dbReference type="SUPFAM" id="SSF51735">
    <property type="entry name" value="NAD(P)-binding Rossmann-fold domains"/>
    <property type="match status" value="1"/>
</dbReference>
<keyword evidence="2" id="KW-1133">Transmembrane helix</keyword>
<evidence type="ECO:0000313" key="3">
    <source>
        <dbReference type="EnsemblMetazoa" id="XP_038066175.1"/>
    </source>
</evidence>
<evidence type="ECO:0000313" key="4">
    <source>
        <dbReference type="Proteomes" id="UP000887568"/>
    </source>
</evidence>
<dbReference type="OrthoDB" id="5296at2759"/>
<organism evidence="3 4">
    <name type="scientific">Patiria miniata</name>
    <name type="common">Bat star</name>
    <name type="synonym">Asterina miniata</name>
    <dbReference type="NCBI Taxonomy" id="46514"/>
    <lineage>
        <taxon>Eukaryota</taxon>
        <taxon>Metazoa</taxon>
        <taxon>Echinodermata</taxon>
        <taxon>Eleutherozoa</taxon>
        <taxon>Asterozoa</taxon>
        <taxon>Asteroidea</taxon>
        <taxon>Valvatacea</taxon>
        <taxon>Valvatida</taxon>
        <taxon>Asterinidae</taxon>
        <taxon>Patiria</taxon>
    </lineage>
</organism>
<protein>
    <recommendedName>
        <fullName evidence="5">D-beta-hydroxybutyrate dehydrogenase, mitochondrial</fullName>
    </recommendedName>
</protein>
<reference evidence="3" key="1">
    <citation type="submission" date="2022-11" db="UniProtKB">
        <authorList>
            <consortium name="EnsemblMetazoa"/>
        </authorList>
    </citation>
    <scope>IDENTIFICATION</scope>
</reference>
<dbReference type="PRINTS" id="PR00081">
    <property type="entry name" value="GDHRDH"/>
</dbReference>
<dbReference type="InterPro" id="IPR036291">
    <property type="entry name" value="NAD(P)-bd_dom_sf"/>
</dbReference>
<dbReference type="Pfam" id="PF00106">
    <property type="entry name" value="adh_short"/>
    <property type="match status" value="1"/>
</dbReference>
<feature type="compositionally biased region" description="Low complexity" evidence="1">
    <location>
        <begin position="355"/>
        <end position="370"/>
    </location>
</feature>
<dbReference type="GO" id="GO:0008202">
    <property type="term" value="P:steroid metabolic process"/>
    <property type="evidence" value="ECO:0007669"/>
    <property type="project" value="TreeGrafter"/>
</dbReference>
<accession>A0A914AQ52</accession>
<proteinExistence type="predicted"/>
<keyword evidence="4" id="KW-1185">Reference proteome</keyword>
<dbReference type="GeneID" id="119736211"/>
<name>A0A914AQ52_PATMI</name>
<evidence type="ECO:0000256" key="2">
    <source>
        <dbReference type="SAM" id="Phobius"/>
    </source>
</evidence>
<dbReference type="Gene3D" id="3.40.50.720">
    <property type="entry name" value="NAD(P)-binding Rossmann-like Domain"/>
    <property type="match status" value="1"/>
</dbReference>
<feature type="transmembrane region" description="Helical" evidence="2">
    <location>
        <begin position="6"/>
        <end position="39"/>
    </location>
</feature>
<evidence type="ECO:0000256" key="1">
    <source>
        <dbReference type="SAM" id="MobiDB-lite"/>
    </source>
</evidence>
<keyword evidence="2" id="KW-0472">Membrane</keyword>
<dbReference type="InterPro" id="IPR002347">
    <property type="entry name" value="SDR_fam"/>
</dbReference>
<dbReference type="EnsemblMetazoa" id="XM_038210247.1">
    <property type="protein sequence ID" value="XP_038066175.1"/>
    <property type="gene ID" value="LOC119736211"/>
</dbReference>
<keyword evidence="2" id="KW-0812">Transmembrane</keyword>
<dbReference type="OMA" id="SLRHEMY"/>
<dbReference type="GO" id="GO:0016491">
    <property type="term" value="F:oxidoreductase activity"/>
    <property type="evidence" value="ECO:0007669"/>
    <property type="project" value="TreeGrafter"/>
</dbReference>
<feature type="region of interest" description="Disordered" evidence="1">
    <location>
        <begin position="344"/>
        <end position="390"/>
    </location>
</feature>
<dbReference type="AlphaFoldDB" id="A0A914AQ52"/>
<dbReference type="PANTHER" id="PTHR43313">
    <property type="entry name" value="SHORT-CHAIN DEHYDROGENASE/REDUCTASE FAMILY 9C"/>
    <property type="match status" value="1"/>
</dbReference>
<evidence type="ECO:0008006" key="5">
    <source>
        <dbReference type="Google" id="ProtNLM"/>
    </source>
</evidence>
<feature type="compositionally biased region" description="Polar residues" evidence="1">
    <location>
        <begin position="375"/>
        <end position="390"/>
    </location>
</feature>